<sequence>MKVETNNYVRASGDVSACSLSVTRAKAECDISRGGLMDTAPLARSSILYAWIMERIYKTNDVVKKKSYEITQFDWTARVDNQNITSEWGPSAVALSSARSSRKEPSRAGNHWTRALALDPEPAPRCVGSTTVVTQRDHVVRYRQLNALLEARDQDKGLIGSRIENRARTRIESGAGTAIANETGVEPSVGREPETTASTGPESGLTAS</sequence>
<feature type="region of interest" description="Disordered" evidence="1">
    <location>
        <begin position="174"/>
        <end position="208"/>
    </location>
</feature>
<name>A0A4C1U203_EUMVA</name>
<dbReference type="AlphaFoldDB" id="A0A4C1U203"/>
<comment type="caution">
    <text evidence="2">The sequence shown here is derived from an EMBL/GenBank/DDBJ whole genome shotgun (WGS) entry which is preliminary data.</text>
</comment>
<accession>A0A4C1U203</accession>
<evidence type="ECO:0000313" key="2">
    <source>
        <dbReference type="EMBL" id="GBP20278.1"/>
    </source>
</evidence>
<evidence type="ECO:0000256" key="1">
    <source>
        <dbReference type="SAM" id="MobiDB-lite"/>
    </source>
</evidence>
<proteinExistence type="predicted"/>
<feature type="compositionally biased region" description="Polar residues" evidence="1">
    <location>
        <begin position="195"/>
        <end position="208"/>
    </location>
</feature>
<protein>
    <submittedName>
        <fullName evidence="2">Uncharacterized protein</fullName>
    </submittedName>
</protein>
<gene>
    <name evidence="2" type="ORF">EVAR_82152_1</name>
</gene>
<dbReference type="Proteomes" id="UP000299102">
    <property type="component" value="Unassembled WGS sequence"/>
</dbReference>
<evidence type="ECO:0000313" key="3">
    <source>
        <dbReference type="Proteomes" id="UP000299102"/>
    </source>
</evidence>
<reference evidence="2 3" key="1">
    <citation type="journal article" date="2019" name="Commun. Biol.">
        <title>The bagworm genome reveals a unique fibroin gene that provides high tensile strength.</title>
        <authorList>
            <person name="Kono N."/>
            <person name="Nakamura H."/>
            <person name="Ohtoshi R."/>
            <person name="Tomita M."/>
            <person name="Numata K."/>
            <person name="Arakawa K."/>
        </authorList>
    </citation>
    <scope>NUCLEOTIDE SEQUENCE [LARGE SCALE GENOMIC DNA]</scope>
</reference>
<keyword evidence="3" id="KW-1185">Reference proteome</keyword>
<organism evidence="2 3">
    <name type="scientific">Eumeta variegata</name>
    <name type="common">Bagworm moth</name>
    <name type="synonym">Eumeta japonica</name>
    <dbReference type="NCBI Taxonomy" id="151549"/>
    <lineage>
        <taxon>Eukaryota</taxon>
        <taxon>Metazoa</taxon>
        <taxon>Ecdysozoa</taxon>
        <taxon>Arthropoda</taxon>
        <taxon>Hexapoda</taxon>
        <taxon>Insecta</taxon>
        <taxon>Pterygota</taxon>
        <taxon>Neoptera</taxon>
        <taxon>Endopterygota</taxon>
        <taxon>Lepidoptera</taxon>
        <taxon>Glossata</taxon>
        <taxon>Ditrysia</taxon>
        <taxon>Tineoidea</taxon>
        <taxon>Psychidae</taxon>
        <taxon>Oiketicinae</taxon>
        <taxon>Eumeta</taxon>
    </lineage>
</organism>
<dbReference type="EMBL" id="BGZK01000116">
    <property type="protein sequence ID" value="GBP20278.1"/>
    <property type="molecule type" value="Genomic_DNA"/>
</dbReference>